<proteinExistence type="predicted"/>
<evidence type="ECO:0000313" key="2">
    <source>
        <dbReference type="EMBL" id="KAH9287538.1"/>
    </source>
</evidence>
<feature type="compositionally biased region" description="Basic residues" evidence="1">
    <location>
        <begin position="124"/>
        <end position="134"/>
    </location>
</feature>
<feature type="compositionally biased region" description="Basic and acidic residues" evidence="1">
    <location>
        <begin position="135"/>
        <end position="150"/>
    </location>
</feature>
<evidence type="ECO:0000256" key="1">
    <source>
        <dbReference type="SAM" id="MobiDB-lite"/>
    </source>
</evidence>
<comment type="caution">
    <text evidence="2">The sequence shown here is derived from an EMBL/GenBank/DDBJ whole genome shotgun (WGS) entry which is preliminary data.</text>
</comment>
<organism evidence="2 3">
    <name type="scientific">Taxus chinensis</name>
    <name type="common">Chinese yew</name>
    <name type="synonym">Taxus wallichiana var. chinensis</name>
    <dbReference type="NCBI Taxonomy" id="29808"/>
    <lineage>
        <taxon>Eukaryota</taxon>
        <taxon>Viridiplantae</taxon>
        <taxon>Streptophyta</taxon>
        <taxon>Embryophyta</taxon>
        <taxon>Tracheophyta</taxon>
        <taxon>Spermatophyta</taxon>
        <taxon>Pinopsida</taxon>
        <taxon>Pinidae</taxon>
        <taxon>Conifers II</taxon>
        <taxon>Cupressales</taxon>
        <taxon>Taxaceae</taxon>
        <taxon>Taxus</taxon>
    </lineage>
</organism>
<keyword evidence="3" id="KW-1185">Reference proteome</keyword>
<reference evidence="2 3" key="1">
    <citation type="journal article" date="2021" name="Nat. Plants">
        <title>The Taxus genome provides insights into paclitaxel biosynthesis.</title>
        <authorList>
            <person name="Xiong X."/>
            <person name="Gou J."/>
            <person name="Liao Q."/>
            <person name="Li Y."/>
            <person name="Zhou Q."/>
            <person name="Bi G."/>
            <person name="Li C."/>
            <person name="Du R."/>
            <person name="Wang X."/>
            <person name="Sun T."/>
            <person name="Guo L."/>
            <person name="Liang H."/>
            <person name="Lu P."/>
            <person name="Wu Y."/>
            <person name="Zhang Z."/>
            <person name="Ro D.K."/>
            <person name="Shang Y."/>
            <person name="Huang S."/>
            <person name="Yan J."/>
        </authorList>
    </citation>
    <scope>NUCLEOTIDE SEQUENCE [LARGE SCALE GENOMIC DNA]</scope>
    <source>
        <strain evidence="2">Ta-2019</strain>
    </source>
</reference>
<dbReference type="EMBL" id="JAHRHJ020003813">
    <property type="protein sequence ID" value="KAH9287538.1"/>
    <property type="molecule type" value="Genomic_DNA"/>
</dbReference>
<accession>A0AA38C0V0</accession>
<evidence type="ECO:0000313" key="3">
    <source>
        <dbReference type="Proteomes" id="UP000824469"/>
    </source>
</evidence>
<dbReference type="OMA" id="TKGHRES"/>
<gene>
    <name evidence="2" type="ORF">KI387_031655</name>
</gene>
<feature type="compositionally biased region" description="Basic and acidic residues" evidence="1">
    <location>
        <begin position="158"/>
        <end position="196"/>
    </location>
</feature>
<feature type="compositionally biased region" description="Basic and acidic residues" evidence="1">
    <location>
        <begin position="41"/>
        <end position="50"/>
    </location>
</feature>
<dbReference type="Proteomes" id="UP000824469">
    <property type="component" value="Unassembled WGS sequence"/>
</dbReference>
<dbReference type="AlphaFoldDB" id="A0AA38C0V0"/>
<feature type="compositionally biased region" description="Basic and acidic residues" evidence="1">
    <location>
        <begin position="85"/>
        <end position="105"/>
    </location>
</feature>
<protein>
    <submittedName>
        <fullName evidence="2">Uncharacterized protein</fullName>
    </submittedName>
</protein>
<sequence>MASQLCSTSREEGHFHMSEITLPSPRKIANNPAKPSSSVKGRRDGQEKEAVMASCKTAIVEMKSGSDSKGKQDNVTVEGFGSKQVRGENNKKEEAAASKPVEEKAKKRKHAIEEQEQEQEQEKMKKKKKNKNRKKAAEVDEDNTNKKPVQEDEGAKEEEEKKRRKPEDETEDQRKSEEEKNFGLNNRQEEEEKRYSVQDVELGDEGEEGVRKLSKVLTVQQKEALNLLVEKNTIFMNNFRIKTRNRNPGHD</sequence>
<feature type="region of interest" description="Disordered" evidence="1">
    <location>
        <begin position="1"/>
        <end position="209"/>
    </location>
</feature>
<name>A0AA38C0V0_TAXCH</name>